<reference evidence="2" key="1">
    <citation type="journal article" date="2024" name="Proc. Natl. Acad. Sci. U.S.A.">
        <title>Extraordinary preservation of gene collinearity over three hundred million years revealed in homosporous lycophytes.</title>
        <authorList>
            <person name="Li C."/>
            <person name="Wickell D."/>
            <person name="Kuo L.Y."/>
            <person name="Chen X."/>
            <person name="Nie B."/>
            <person name="Liao X."/>
            <person name="Peng D."/>
            <person name="Ji J."/>
            <person name="Jenkins J."/>
            <person name="Williams M."/>
            <person name="Shu S."/>
            <person name="Plott C."/>
            <person name="Barry K."/>
            <person name="Rajasekar S."/>
            <person name="Grimwood J."/>
            <person name="Han X."/>
            <person name="Sun S."/>
            <person name="Hou Z."/>
            <person name="He W."/>
            <person name="Dai G."/>
            <person name="Sun C."/>
            <person name="Schmutz J."/>
            <person name="Leebens-Mack J.H."/>
            <person name="Li F.W."/>
            <person name="Wang L."/>
        </authorList>
    </citation>
    <scope>NUCLEOTIDE SEQUENCE [LARGE SCALE GENOMIC DNA]</scope>
    <source>
        <strain evidence="2">cv. PW_Plant_1</strain>
    </source>
</reference>
<evidence type="ECO:0000313" key="1">
    <source>
        <dbReference type="EMBL" id="KAJ7564177.1"/>
    </source>
</evidence>
<gene>
    <name evidence="1" type="ORF">O6H91_02G006000</name>
</gene>
<dbReference type="EMBL" id="CM055093">
    <property type="protein sequence ID" value="KAJ7564177.1"/>
    <property type="molecule type" value="Genomic_DNA"/>
</dbReference>
<name>A0ACC2ECJ2_DIPCM</name>
<accession>A0ACC2ECJ2</accession>
<evidence type="ECO:0000313" key="2">
    <source>
        <dbReference type="Proteomes" id="UP001162992"/>
    </source>
</evidence>
<proteinExistence type="predicted"/>
<sequence length="600" mass="66211">MGKSFDNEQGMEIEMEFHHRMSFDQASQANSSGRWEHGLPLSSDNLGLSKCFKVTVIAVSVIIMLVVILCFTFVLPRSEKKERSTLEIASTSGNIGLVCQATRYPDVCFTSLESDSHSSEANSSDILKIAIHVASTGVTDSLREASQILENFRSNVNISAAARDCKEVLSYSLNWLQECMNADVTTNVNDIQAWLSAALTYQNDCNSSLTYVNTTDSINQAMIQVHSVIPLISNALSMADAYATYGSDPVNWKPPASGREVSSLSSWNWQIHHERHLSDALEPSAVVSQDSSGAFNSIQDAVDKAPDNSRSIYVIHIREGTYHEIIRIPQCKTRLMFLGDGIGKTIITGDLSVQQPGINTMDSATIVVSGAEFIAQDLTIQNTAGPEAYQAVALRVDSDRSAFHRVAVLGYQDSLYAHTLRQFYRDCLIEGTIDFIFGNSAAIFQNCSIRVRVGRQGVADSTVTAHGRTDPAQTTGLVFYNCSIDGTAEYNAALAASRSHYRTWLGRPWKQFSRTIYIETFMGALVDPEGWKPWNGDYALATLYYGEFHSYGPGGNFSFRVGWSLQLTGDEISGFSVQRFIQGTQWLPETNIPFDSHDLD</sequence>
<dbReference type="Proteomes" id="UP001162992">
    <property type="component" value="Chromosome 2"/>
</dbReference>
<organism evidence="1 2">
    <name type="scientific">Diphasiastrum complanatum</name>
    <name type="common">Issler's clubmoss</name>
    <name type="synonym">Lycopodium complanatum</name>
    <dbReference type="NCBI Taxonomy" id="34168"/>
    <lineage>
        <taxon>Eukaryota</taxon>
        <taxon>Viridiplantae</taxon>
        <taxon>Streptophyta</taxon>
        <taxon>Embryophyta</taxon>
        <taxon>Tracheophyta</taxon>
        <taxon>Lycopodiopsida</taxon>
        <taxon>Lycopodiales</taxon>
        <taxon>Lycopodiaceae</taxon>
        <taxon>Lycopodioideae</taxon>
        <taxon>Diphasiastrum</taxon>
    </lineage>
</organism>
<protein>
    <submittedName>
        <fullName evidence="1">Uncharacterized protein</fullName>
    </submittedName>
</protein>
<keyword evidence="2" id="KW-1185">Reference proteome</keyword>
<comment type="caution">
    <text evidence="1">The sequence shown here is derived from an EMBL/GenBank/DDBJ whole genome shotgun (WGS) entry which is preliminary data.</text>
</comment>